<dbReference type="PANTHER" id="PTHR10285">
    <property type="entry name" value="URIDINE KINASE"/>
    <property type="match status" value="1"/>
</dbReference>
<keyword evidence="2" id="KW-1185">Reference proteome</keyword>
<comment type="caution">
    <text evidence="1">The sequence shown here is derived from an EMBL/GenBank/DDBJ whole genome shotgun (WGS) entry which is preliminary data.</text>
</comment>
<accession>A0ABN2M2G0</accession>
<dbReference type="Pfam" id="PF03308">
    <property type="entry name" value="MeaB"/>
    <property type="match status" value="1"/>
</dbReference>
<reference evidence="1 2" key="1">
    <citation type="journal article" date="2019" name="Int. J. Syst. Evol. Microbiol.">
        <title>The Global Catalogue of Microorganisms (GCM) 10K type strain sequencing project: providing services to taxonomists for standard genome sequencing and annotation.</title>
        <authorList>
            <consortium name="The Broad Institute Genomics Platform"/>
            <consortium name="The Broad Institute Genome Sequencing Center for Infectious Disease"/>
            <person name="Wu L."/>
            <person name="Ma J."/>
        </authorList>
    </citation>
    <scope>NUCLEOTIDE SEQUENCE [LARGE SCALE GENOMIC DNA]</scope>
    <source>
        <strain evidence="1 2">JCM 15592</strain>
    </source>
</reference>
<keyword evidence="1" id="KW-0418">Kinase</keyword>
<evidence type="ECO:0000313" key="2">
    <source>
        <dbReference type="Proteomes" id="UP001499938"/>
    </source>
</evidence>
<organism evidence="1 2">
    <name type="scientific">Nostocoides veronense</name>
    <dbReference type="NCBI Taxonomy" id="330836"/>
    <lineage>
        <taxon>Bacteria</taxon>
        <taxon>Bacillati</taxon>
        <taxon>Actinomycetota</taxon>
        <taxon>Actinomycetes</taxon>
        <taxon>Micrococcales</taxon>
        <taxon>Intrasporangiaceae</taxon>
        <taxon>Nostocoides</taxon>
    </lineage>
</organism>
<dbReference type="Gene3D" id="3.40.50.300">
    <property type="entry name" value="P-loop containing nucleotide triphosphate hydrolases"/>
    <property type="match status" value="2"/>
</dbReference>
<dbReference type="EMBL" id="BAAAPO010000052">
    <property type="protein sequence ID" value="GAA1806528.1"/>
    <property type="molecule type" value="Genomic_DNA"/>
</dbReference>
<dbReference type="InterPro" id="IPR027417">
    <property type="entry name" value="P-loop_NTPase"/>
</dbReference>
<dbReference type="Proteomes" id="UP001499938">
    <property type="component" value="Unassembled WGS sequence"/>
</dbReference>
<dbReference type="GO" id="GO:0016301">
    <property type="term" value="F:kinase activity"/>
    <property type="evidence" value="ECO:0007669"/>
    <property type="project" value="UniProtKB-KW"/>
</dbReference>
<dbReference type="SUPFAM" id="SSF52540">
    <property type="entry name" value="P-loop containing nucleoside triphosphate hydrolases"/>
    <property type="match status" value="1"/>
</dbReference>
<gene>
    <name evidence="1" type="ORF">GCM10009811_32640</name>
</gene>
<keyword evidence="1" id="KW-0808">Transferase</keyword>
<dbReference type="NCBIfam" id="NF006743">
    <property type="entry name" value="PRK09270.1-2"/>
    <property type="match status" value="1"/>
</dbReference>
<name>A0ABN2M2G0_9MICO</name>
<evidence type="ECO:0000313" key="1">
    <source>
        <dbReference type="EMBL" id="GAA1806528.1"/>
    </source>
</evidence>
<protein>
    <submittedName>
        <fullName evidence="1">Nucleoside/nucleotide kinase family protein</fullName>
    </submittedName>
</protein>
<proteinExistence type="predicted"/>
<sequence>MRDDDAMDLTPTLADMTDRIHAMRPDPGERLIIGIVGAPGAGKSTLARALTAALNDRAPGSAVQVPMDGFHLADVQLDRLGLRQVKGAPPTFDSDGYAVLLERLRRDRERPIYGPDFERDLEQPIAGAVVVEPSVEVVVTEGNYLLLGSDAWPRTRAACHEVWFVGVDDDVRVQRLIGRHVQFGKSAQDAQEWVLRNDEANARLVIDSAVGADLQITMR</sequence>